<name>A0A8H7R4J0_9FUNG</name>
<reference evidence="3" key="1">
    <citation type="submission" date="2020-12" db="EMBL/GenBank/DDBJ databases">
        <title>Metabolic potential, ecology and presence of endohyphal bacteria is reflected in genomic diversity of Mucoromycotina.</title>
        <authorList>
            <person name="Muszewska A."/>
            <person name="Okrasinska A."/>
            <person name="Steczkiewicz K."/>
            <person name="Drgas O."/>
            <person name="Orlowska M."/>
            <person name="Perlinska-Lenart U."/>
            <person name="Aleksandrzak-Piekarczyk T."/>
            <person name="Szatraj K."/>
            <person name="Zielenkiewicz U."/>
            <person name="Pilsyk S."/>
            <person name="Malc E."/>
            <person name="Mieczkowski P."/>
            <person name="Kruszewska J.S."/>
            <person name="Biernat P."/>
            <person name="Pawlowska J."/>
        </authorList>
    </citation>
    <scope>NUCLEOTIDE SEQUENCE</scope>
    <source>
        <strain evidence="3">WA0000017839</strain>
    </source>
</reference>
<keyword evidence="1" id="KW-0812">Transmembrane</keyword>
<feature type="transmembrane region" description="Helical" evidence="1">
    <location>
        <begin position="12"/>
        <end position="30"/>
    </location>
</feature>
<keyword evidence="1" id="KW-0472">Membrane</keyword>
<dbReference type="Proteomes" id="UP000603453">
    <property type="component" value="Unassembled WGS sequence"/>
</dbReference>
<gene>
    <name evidence="3" type="ORF">INT47_008172</name>
</gene>
<sequence length="517" mass="59592">MFKFANDPFEYVAPSVCIGVVLSMILGPMYFPRIWILFLAGYFMIIFGTQFNHLFQFYKTSTKIKRTINKDQDNTTNHIITEMESCLAFDDLVHAIVVPNYSEPEALIKDTINRIAIHKKARTNYVLVLAMEASELFHTTKSDHLKEYFNDKFLDFIVTNHPSDLPGEARGKGSNISYAARKACAELIQKGMDIKRIMITIADSDSHIPELYMTEVEREFKFTEDPYFKVYAPPIFFSRNCFNVPAAVRVTDITWSSMMMANLSGSRGIGFPCSTYSLSCVLADKVGYWDTDADAVGEDMHMTLKCIFKTQGRARMVPIFVPINLMNVETEGYLSNLNARFVQAKRHYNGVADVSFTLRNALNLLPTCCTDSHYNSFEKMIIVLKVFETHFVPVTSGWIMFLSVPLMKIVFSFENPIMDSSFYMHVWHILKLTSVFLPVPLFCTLFIYENLHRFIDLEFLNKTKQESRTWINYFDYISMPVAAWLFMTVPSNIASCKRLFKSRDQYIVAEKIFHDSL</sequence>
<feature type="transmembrane region" description="Helical" evidence="1">
    <location>
        <begin position="426"/>
        <end position="448"/>
    </location>
</feature>
<dbReference type="PANTHER" id="PTHR36851:SF1">
    <property type="entry name" value="GLYCO_TRANS_2-LIKE DOMAIN-CONTAINING PROTEIN"/>
    <property type="match status" value="1"/>
</dbReference>
<keyword evidence="4" id="KW-1185">Reference proteome</keyword>
<accession>A0A8H7R4J0</accession>
<evidence type="ECO:0000259" key="2">
    <source>
        <dbReference type="Pfam" id="PF13632"/>
    </source>
</evidence>
<dbReference type="PANTHER" id="PTHR36851">
    <property type="entry name" value="UNNAMED PRODUCT"/>
    <property type="match status" value="1"/>
</dbReference>
<dbReference type="InterPro" id="IPR001173">
    <property type="entry name" value="Glyco_trans_2-like"/>
</dbReference>
<feature type="transmembrane region" description="Helical" evidence="1">
    <location>
        <begin position="36"/>
        <end position="55"/>
    </location>
</feature>
<evidence type="ECO:0000256" key="1">
    <source>
        <dbReference type="SAM" id="Phobius"/>
    </source>
</evidence>
<dbReference type="Pfam" id="PF13632">
    <property type="entry name" value="Glyco_trans_2_3"/>
    <property type="match status" value="1"/>
</dbReference>
<organism evidence="3 4">
    <name type="scientific">Mucor saturninus</name>
    <dbReference type="NCBI Taxonomy" id="64648"/>
    <lineage>
        <taxon>Eukaryota</taxon>
        <taxon>Fungi</taxon>
        <taxon>Fungi incertae sedis</taxon>
        <taxon>Mucoromycota</taxon>
        <taxon>Mucoromycotina</taxon>
        <taxon>Mucoromycetes</taxon>
        <taxon>Mucorales</taxon>
        <taxon>Mucorineae</taxon>
        <taxon>Mucoraceae</taxon>
        <taxon>Mucor</taxon>
    </lineage>
</organism>
<dbReference type="EMBL" id="JAEPRD010000051">
    <property type="protein sequence ID" value="KAG2203445.1"/>
    <property type="molecule type" value="Genomic_DNA"/>
</dbReference>
<proteinExistence type="predicted"/>
<dbReference type="AlphaFoldDB" id="A0A8H7R4J0"/>
<evidence type="ECO:0000313" key="4">
    <source>
        <dbReference type="Proteomes" id="UP000603453"/>
    </source>
</evidence>
<dbReference type="OrthoDB" id="5819478at2759"/>
<feature type="domain" description="Glycosyltransferase 2-like" evidence="2">
    <location>
        <begin position="199"/>
        <end position="391"/>
    </location>
</feature>
<evidence type="ECO:0000313" key="3">
    <source>
        <dbReference type="EMBL" id="KAG2203445.1"/>
    </source>
</evidence>
<feature type="transmembrane region" description="Helical" evidence="1">
    <location>
        <begin position="469"/>
        <end position="487"/>
    </location>
</feature>
<comment type="caution">
    <text evidence="3">The sequence shown here is derived from an EMBL/GenBank/DDBJ whole genome shotgun (WGS) entry which is preliminary data.</text>
</comment>
<keyword evidence="1" id="KW-1133">Transmembrane helix</keyword>
<feature type="transmembrane region" description="Helical" evidence="1">
    <location>
        <begin position="382"/>
        <end position="406"/>
    </location>
</feature>
<protein>
    <recommendedName>
        <fullName evidence="2">Glycosyltransferase 2-like domain-containing protein</fullName>
    </recommendedName>
</protein>